<evidence type="ECO:0000256" key="5">
    <source>
        <dbReference type="SAM" id="MobiDB-lite"/>
    </source>
</evidence>
<name>A0ABP0W4V3_9BRYO</name>
<dbReference type="Gene3D" id="3.40.50.720">
    <property type="entry name" value="NAD(P)-binding Rossmann-like Domain"/>
    <property type="match status" value="1"/>
</dbReference>
<dbReference type="CDD" id="cd05313">
    <property type="entry name" value="NAD_bind_2_Glu_DH"/>
    <property type="match status" value="1"/>
</dbReference>
<dbReference type="InterPro" id="IPR050724">
    <property type="entry name" value="Glu_Leu_Phe_Val_DH"/>
</dbReference>
<dbReference type="InterPro" id="IPR006097">
    <property type="entry name" value="Glu/Leu/Phe/Val/Trp_DH_dimer"/>
</dbReference>
<organism evidence="7 8">
    <name type="scientific">Sphagnum jensenii</name>
    <dbReference type="NCBI Taxonomy" id="128206"/>
    <lineage>
        <taxon>Eukaryota</taxon>
        <taxon>Viridiplantae</taxon>
        <taxon>Streptophyta</taxon>
        <taxon>Embryophyta</taxon>
        <taxon>Bryophyta</taxon>
        <taxon>Sphagnophytina</taxon>
        <taxon>Sphagnopsida</taxon>
        <taxon>Sphagnales</taxon>
        <taxon>Sphagnaceae</taxon>
        <taxon>Sphagnum</taxon>
    </lineage>
</organism>
<dbReference type="PANTHER" id="PTHR43571">
    <property type="entry name" value="NADP-SPECIFIC GLUTAMATE DEHYDROGENASE 1-RELATED"/>
    <property type="match status" value="1"/>
</dbReference>
<dbReference type="Gene3D" id="3.40.50.10860">
    <property type="entry name" value="Leucine Dehydrogenase, chain A, domain 1"/>
    <property type="match status" value="1"/>
</dbReference>
<evidence type="ECO:0000313" key="8">
    <source>
        <dbReference type="Proteomes" id="UP001497444"/>
    </source>
</evidence>
<dbReference type="Pfam" id="PF25431">
    <property type="entry name" value="zf-C17orf113"/>
    <property type="match status" value="1"/>
</dbReference>
<dbReference type="Proteomes" id="UP001497444">
    <property type="component" value="Chromosome 14"/>
</dbReference>
<keyword evidence="8" id="KW-1185">Reference proteome</keyword>
<dbReference type="PANTHER" id="PTHR43571:SF1">
    <property type="entry name" value="NADP-SPECIFIC GLUTAMATE DEHYDROGENASE 1-RELATED"/>
    <property type="match status" value="1"/>
</dbReference>
<comment type="similarity">
    <text evidence="1 4">Belongs to the Glu/Leu/Phe/Val dehydrogenases family.</text>
</comment>
<dbReference type="InterPro" id="IPR033524">
    <property type="entry name" value="Glu/Leu/Phe/Val_DH_AS"/>
</dbReference>
<protein>
    <recommendedName>
        <fullName evidence="2">glutamate dehydrogenase (NADP(+))</fullName>
        <ecNumber evidence="2">1.4.1.4</ecNumber>
    </recommendedName>
</protein>
<dbReference type="InterPro" id="IPR006096">
    <property type="entry name" value="Glu/Leu/Phe/Val/Trp_DH_C"/>
</dbReference>
<sequence length="632" mass="70011">MCAFWDVPTTVITAVRQMGAGVEEIDLELGPGEDDGTAAAAASPPPSPPQFTADAHRHHHHPLIQQQQQQGINKQPNPRKKKKVVKKWRDEWAETYKWAYVAASEGGTTHRIFCSVCKEYGRKHRRNPYGNEGSRNMQMSALEEHNNSLLHKEALRLQMASKDKTLGLIDRPSFIKGRQGVQYPISGECDLGRQCSSETYLLHAAVQEVVHSLQPVLSKMPQFVHVLDRMVEPERVIIFRVPWVDDKGEAHVNRGFRVQFNQALGPYKGGLRFHPSVNLSVMKFLAFEQTLKNSLSSLSLGGAKGGSDFDPKGKSENEIVRFCQSFMEELYRHIGPNQAPIFDTPLGDIGVGPREIGYLFGQYRRLTSQYEGMLGAKGVQWGPSNLRPEATGYGVVFYAKEVLADLYKDLKGLRCVVSGAGKVATCVLEKLITFGAIAVTISDSRGYLLDDEGFDYGKLALLRNIKIHNKSLRDYTKSYPRAKYFNDSKPWSVKCDVAFPCATQNELNHADAMALVNAGCQVVIEGANMPCTSEAIEVFRQSKIVFGPGKAANAGGVAIQGLEMLQNTHRVQWTPEDVDNKLQETMKDIYQKSLKAANDFGIVKSNPEALVHGANIAGFLQVAQAMLEQGCV</sequence>
<evidence type="ECO:0000256" key="2">
    <source>
        <dbReference type="ARBA" id="ARBA00012907"/>
    </source>
</evidence>
<gene>
    <name evidence="7" type="ORF">CSSPJE1EN1_LOCUS7032</name>
</gene>
<evidence type="ECO:0000313" key="7">
    <source>
        <dbReference type="EMBL" id="CAK9261554.1"/>
    </source>
</evidence>
<dbReference type="InterPro" id="IPR033922">
    <property type="entry name" value="NAD_bind_Glu_DH"/>
</dbReference>
<evidence type="ECO:0000256" key="1">
    <source>
        <dbReference type="ARBA" id="ARBA00006382"/>
    </source>
</evidence>
<reference evidence="7" key="1">
    <citation type="submission" date="2024-02" db="EMBL/GenBank/DDBJ databases">
        <authorList>
            <consortium name="ELIXIR-Norway"/>
            <consortium name="Elixir Norway"/>
        </authorList>
    </citation>
    <scope>NUCLEOTIDE SEQUENCE</scope>
</reference>
<dbReference type="InterPro" id="IPR006095">
    <property type="entry name" value="Glu/Leu/Phe/Val/Trp_DH"/>
</dbReference>
<accession>A0ABP0W4V3</accession>
<dbReference type="InterPro" id="IPR036291">
    <property type="entry name" value="NAD(P)-bd_dom_sf"/>
</dbReference>
<evidence type="ECO:0000259" key="6">
    <source>
        <dbReference type="SMART" id="SM00839"/>
    </source>
</evidence>
<dbReference type="SUPFAM" id="SSF51735">
    <property type="entry name" value="NAD(P)-binding Rossmann-fold domains"/>
    <property type="match status" value="1"/>
</dbReference>
<dbReference type="EMBL" id="OZ020109">
    <property type="protein sequence ID" value="CAK9261554.1"/>
    <property type="molecule type" value="Genomic_DNA"/>
</dbReference>
<dbReference type="EC" id="1.4.1.4" evidence="2"/>
<dbReference type="Gene3D" id="1.10.285.10">
    <property type="entry name" value="Glutamate Dehydrogenase, chain A, domain 3"/>
    <property type="match status" value="2"/>
</dbReference>
<dbReference type="Pfam" id="PF02812">
    <property type="entry name" value="ELFV_dehydrog_N"/>
    <property type="match status" value="1"/>
</dbReference>
<dbReference type="SUPFAM" id="SSF53223">
    <property type="entry name" value="Aminoacid dehydrogenase-like, N-terminal domain"/>
    <property type="match status" value="1"/>
</dbReference>
<dbReference type="Pfam" id="PF00208">
    <property type="entry name" value="ELFV_dehydrog"/>
    <property type="match status" value="1"/>
</dbReference>
<keyword evidence="3 4" id="KW-0560">Oxidoreductase</keyword>
<dbReference type="InterPro" id="IPR057456">
    <property type="entry name" value="Znf_C17orf113"/>
</dbReference>
<evidence type="ECO:0000256" key="4">
    <source>
        <dbReference type="RuleBase" id="RU004417"/>
    </source>
</evidence>
<dbReference type="PROSITE" id="PS00074">
    <property type="entry name" value="GLFV_DEHYDROGENASE"/>
    <property type="match status" value="1"/>
</dbReference>
<evidence type="ECO:0000256" key="3">
    <source>
        <dbReference type="ARBA" id="ARBA00023002"/>
    </source>
</evidence>
<dbReference type="SMART" id="SM00839">
    <property type="entry name" value="ELFV_dehydrog"/>
    <property type="match status" value="1"/>
</dbReference>
<proteinExistence type="inferred from homology"/>
<feature type="region of interest" description="Disordered" evidence="5">
    <location>
        <begin position="27"/>
        <end position="84"/>
    </location>
</feature>
<feature type="domain" description="Glutamate/phenylalanine/leucine/valine/L-tryptophan dehydrogenase C-terminal" evidence="6">
    <location>
        <begin position="384"/>
        <end position="630"/>
    </location>
</feature>
<dbReference type="InterPro" id="IPR046346">
    <property type="entry name" value="Aminoacid_DH-like_N_sf"/>
</dbReference>
<dbReference type="NCBIfam" id="NF006929">
    <property type="entry name" value="PRK09414.1"/>
    <property type="match status" value="1"/>
</dbReference>
<feature type="compositionally biased region" description="Acidic residues" evidence="5">
    <location>
        <begin position="27"/>
        <end position="36"/>
    </location>
</feature>
<dbReference type="PRINTS" id="PR00082">
    <property type="entry name" value="GLFDHDRGNASE"/>
</dbReference>